<dbReference type="PATRIC" id="fig|273035.7.peg.2068"/>
<gene>
    <name evidence="1" type="ORF">SKUN_001680</name>
</gene>
<dbReference type="OrthoDB" id="9865294at2"/>
<reference evidence="1 2" key="1">
    <citation type="journal article" date="2015" name="Genome Announc.">
        <title>Complete Genome Sequence of Spiroplasma kunkelii Strain CR2-3x, Causal Agent of Corn Stunt Disease in Zea mays L.</title>
        <authorList>
            <person name="Davis R.E."/>
            <person name="Shao J."/>
            <person name="Dally E.L."/>
            <person name="Zhao Y."/>
            <person name="Gasparich G.E."/>
            <person name="Gaynor B.J."/>
            <person name="Athey J.C."/>
            <person name="Harrison N.A."/>
            <person name="Donofrio N."/>
        </authorList>
    </citation>
    <scope>NUCLEOTIDE SEQUENCE [LARGE SCALE GENOMIC DNA]</scope>
    <source>
        <strain evidence="1 2">CR2-3x</strain>
    </source>
</reference>
<dbReference type="KEGG" id="skn:SKUN_001680"/>
<protein>
    <submittedName>
        <fullName evidence="1">Uncharacterized protein</fullName>
    </submittedName>
</protein>
<dbReference type="STRING" id="273035.SKUN_001680"/>
<accession>A0A0K2JJC2</accession>
<keyword evidence="2" id="KW-1185">Reference proteome</keyword>
<proteinExistence type="predicted"/>
<evidence type="ECO:0000313" key="2">
    <source>
        <dbReference type="Proteomes" id="UP000062963"/>
    </source>
</evidence>
<dbReference type="AlphaFoldDB" id="A0A0K2JJC2"/>
<evidence type="ECO:0000313" key="1">
    <source>
        <dbReference type="EMBL" id="ALA98537.1"/>
    </source>
</evidence>
<organism evidence="1 2">
    <name type="scientific">Spiroplasma kunkelii CR2-3x</name>
    <dbReference type="NCBI Taxonomy" id="273035"/>
    <lineage>
        <taxon>Bacteria</taxon>
        <taxon>Bacillati</taxon>
        <taxon>Mycoplasmatota</taxon>
        <taxon>Mollicutes</taxon>
        <taxon>Entomoplasmatales</taxon>
        <taxon>Spiroplasmataceae</taxon>
        <taxon>Spiroplasma</taxon>
    </lineage>
</organism>
<dbReference type="Proteomes" id="UP000062963">
    <property type="component" value="Chromosome"/>
</dbReference>
<name>A0A0K2JJC2_SPIKU</name>
<dbReference type="EMBL" id="CP010899">
    <property type="protein sequence ID" value="ALA98537.1"/>
    <property type="molecule type" value="Genomic_DNA"/>
</dbReference>
<dbReference type="RefSeq" id="WP_053391538.1">
    <property type="nucleotide sequence ID" value="NZ_CP010899.1"/>
</dbReference>
<sequence>MKETEKYISYQVMTNNLILTKPYYDIKGNKWIELRIKNLLYPYASININSKYFKLQYNKDYCFITIFKNQNFYIKNKDGKIEGEANWEKLHPFLLEMNKQVLIKKAEQKQIYQENLKYFNSNKFPKKDY</sequence>